<feature type="chain" id="PRO_5047066585" evidence="1">
    <location>
        <begin position="19"/>
        <end position="159"/>
    </location>
</feature>
<accession>A0ABV6N386</accession>
<comment type="caution">
    <text evidence="2">The sequence shown here is derived from an EMBL/GenBank/DDBJ whole genome shotgun (WGS) entry which is preliminary data.</text>
</comment>
<name>A0ABV6N386_9PSEU</name>
<gene>
    <name evidence="2" type="ORF">ACFFH7_36505</name>
</gene>
<dbReference type="Proteomes" id="UP001589810">
    <property type="component" value="Unassembled WGS sequence"/>
</dbReference>
<feature type="signal peptide" evidence="1">
    <location>
        <begin position="1"/>
        <end position="18"/>
    </location>
</feature>
<evidence type="ECO:0000313" key="2">
    <source>
        <dbReference type="EMBL" id="MFC0547060.1"/>
    </source>
</evidence>
<reference evidence="2 3" key="1">
    <citation type="submission" date="2024-09" db="EMBL/GenBank/DDBJ databases">
        <authorList>
            <person name="Sun Q."/>
            <person name="Mori K."/>
        </authorList>
    </citation>
    <scope>NUCLEOTIDE SEQUENCE [LARGE SCALE GENOMIC DNA]</scope>
    <source>
        <strain evidence="2 3">TBRC 1432</strain>
    </source>
</reference>
<dbReference type="EMBL" id="JBHLUD010000013">
    <property type="protein sequence ID" value="MFC0547060.1"/>
    <property type="molecule type" value="Genomic_DNA"/>
</dbReference>
<organism evidence="2 3">
    <name type="scientific">Kutzneria chonburiensis</name>
    <dbReference type="NCBI Taxonomy" id="1483604"/>
    <lineage>
        <taxon>Bacteria</taxon>
        <taxon>Bacillati</taxon>
        <taxon>Actinomycetota</taxon>
        <taxon>Actinomycetes</taxon>
        <taxon>Pseudonocardiales</taxon>
        <taxon>Pseudonocardiaceae</taxon>
        <taxon>Kutzneria</taxon>
    </lineage>
</organism>
<dbReference type="RefSeq" id="WP_273937292.1">
    <property type="nucleotide sequence ID" value="NZ_CP097263.1"/>
</dbReference>
<keyword evidence="1" id="KW-0732">Signal</keyword>
<protein>
    <submittedName>
        <fullName evidence="2">Uncharacterized protein</fullName>
    </submittedName>
</protein>
<evidence type="ECO:0000313" key="3">
    <source>
        <dbReference type="Proteomes" id="UP001589810"/>
    </source>
</evidence>
<sequence length="159" mass="16453">MRTWVKVTLGVVGGFALAGLVAGNHPVDTASVPIVPTCSDMTVKNPVTLQDVMRRNNVATSVLLGELNTADHGAANDSVRNYLSYSFNGDPATRGVAVTRVSLPQCGPIVVTLTNINGSNEAQLASLVTAANETAGFERVPVALINGEGALFAYGVTGR</sequence>
<keyword evidence="3" id="KW-1185">Reference proteome</keyword>
<evidence type="ECO:0000256" key="1">
    <source>
        <dbReference type="SAM" id="SignalP"/>
    </source>
</evidence>
<proteinExistence type="predicted"/>